<evidence type="ECO:0000256" key="2">
    <source>
        <dbReference type="ARBA" id="ARBA00007870"/>
    </source>
</evidence>
<evidence type="ECO:0000313" key="14">
    <source>
        <dbReference type="Proteomes" id="UP000093173"/>
    </source>
</evidence>
<evidence type="ECO:0000256" key="5">
    <source>
        <dbReference type="ARBA" id="ARBA00022655"/>
    </source>
</evidence>
<evidence type="ECO:0000256" key="4">
    <source>
        <dbReference type="ARBA" id="ARBA00019465"/>
    </source>
</evidence>
<dbReference type="InterPro" id="IPR013752">
    <property type="entry name" value="KPA_reductase"/>
</dbReference>
<dbReference type="Pfam" id="PF02558">
    <property type="entry name" value="ApbA"/>
    <property type="match status" value="1"/>
</dbReference>
<evidence type="ECO:0000256" key="9">
    <source>
        <dbReference type="ARBA" id="ARBA00048793"/>
    </source>
</evidence>
<keyword evidence="5 10" id="KW-0566">Pantothenate biosynthesis</keyword>
<comment type="similarity">
    <text evidence="2 10">Belongs to the ketopantoate reductase family.</text>
</comment>
<comment type="caution">
    <text evidence="13">The sequence shown here is derived from an EMBL/GenBank/DDBJ whole genome shotgun (WGS) entry which is preliminary data.</text>
</comment>
<dbReference type="InterPro" id="IPR008927">
    <property type="entry name" value="6-PGluconate_DH-like_C_sf"/>
</dbReference>
<organism evidence="13 14">
    <name type="scientific">Vibrio genomosp. F10</name>
    <dbReference type="NCBI Taxonomy" id="723171"/>
    <lineage>
        <taxon>Bacteria</taxon>
        <taxon>Pseudomonadati</taxon>
        <taxon>Pseudomonadota</taxon>
        <taxon>Gammaproteobacteria</taxon>
        <taxon>Vibrionales</taxon>
        <taxon>Vibrionaceae</taxon>
        <taxon>Vibrio</taxon>
    </lineage>
</organism>
<dbReference type="GO" id="GO:0050661">
    <property type="term" value="F:NADP binding"/>
    <property type="evidence" value="ECO:0007669"/>
    <property type="project" value="TreeGrafter"/>
</dbReference>
<dbReference type="Gene3D" id="3.40.50.720">
    <property type="entry name" value="NAD(P)-binding Rossmann-like Domain"/>
    <property type="match status" value="1"/>
</dbReference>
<dbReference type="InterPro" id="IPR013332">
    <property type="entry name" value="KPR_N"/>
</dbReference>
<dbReference type="PANTHER" id="PTHR43765:SF2">
    <property type="entry name" value="2-DEHYDROPANTOATE 2-REDUCTASE"/>
    <property type="match status" value="1"/>
</dbReference>
<evidence type="ECO:0000256" key="8">
    <source>
        <dbReference type="ARBA" id="ARBA00032024"/>
    </source>
</evidence>
<reference evidence="14" key="1">
    <citation type="submission" date="2016-06" db="EMBL/GenBank/DDBJ databases">
        <authorList>
            <person name="Hehemann J.-H."/>
            <person name="Arevalo P."/>
            <person name="Datta M.S."/>
            <person name="Polz M.F."/>
        </authorList>
    </citation>
    <scope>NUCLEOTIDE SEQUENCE [LARGE SCALE GENOMIC DNA]</scope>
    <source>
        <strain evidence="14">9CSC122</strain>
    </source>
</reference>
<feature type="domain" description="Ketopantoate reductase C-terminal" evidence="12">
    <location>
        <begin position="167"/>
        <end position="290"/>
    </location>
</feature>
<protein>
    <recommendedName>
        <fullName evidence="4 10">2-dehydropantoate 2-reductase</fullName>
        <ecNumber evidence="3 10">1.1.1.169</ecNumber>
    </recommendedName>
    <alternativeName>
        <fullName evidence="8 10">Ketopantoate reductase</fullName>
    </alternativeName>
</protein>
<gene>
    <name evidence="13" type="ORF">A6E14_01960</name>
</gene>
<sequence>MNIVVLGPGAIGALWASHLNSSGHNVSLWSRSSCPNISIQLDDNHNQTYLNQHSLALNNADLLLVTVKSWQVQEALEPLLESLHHDCIILFMHNGMGAVDPLRSQLDAHPVLLATTTHGALKLNDTKVSHTGQGATQVGPYNHRGQQCQFMTDVLNHALPSVTWNDNITAALWQKLAINCAINPLTAIEQCRNGQLAGEPYQQRLNAIIEEVAQVIQAEGISLSSETLSSTVTTVIQATADNYSSMRQDIFYQRKTEIDFITGYLIDKAAQHRITTPENDKLYKAIKHIELSWTNHD</sequence>
<evidence type="ECO:0000313" key="13">
    <source>
        <dbReference type="EMBL" id="OCH75170.1"/>
    </source>
</evidence>
<dbReference type="NCBIfam" id="NF005087">
    <property type="entry name" value="PRK06522.1-1"/>
    <property type="match status" value="1"/>
</dbReference>
<evidence type="ECO:0000256" key="10">
    <source>
        <dbReference type="RuleBase" id="RU362068"/>
    </source>
</evidence>
<dbReference type="EC" id="1.1.1.169" evidence="3 10"/>
<dbReference type="EMBL" id="MAJZ01000559">
    <property type="protein sequence ID" value="OCH75170.1"/>
    <property type="molecule type" value="Genomic_DNA"/>
</dbReference>
<evidence type="ECO:0000256" key="7">
    <source>
        <dbReference type="ARBA" id="ARBA00023002"/>
    </source>
</evidence>
<evidence type="ECO:0000256" key="3">
    <source>
        <dbReference type="ARBA" id="ARBA00013014"/>
    </source>
</evidence>
<dbReference type="NCBIfam" id="TIGR00745">
    <property type="entry name" value="apbA_panE"/>
    <property type="match status" value="1"/>
</dbReference>
<dbReference type="InterPro" id="IPR050838">
    <property type="entry name" value="Ketopantoate_reductase"/>
</dbReference>
<dbReference type="SUPFAM" id="SSF51735">
    <property type="entry name" value="NAD(P)-binding Rossmann-fold domains"/>
    <property type="match status" value="1"/>
</dbReference>
<evidence type="ECO:0000256" key="1">
    <source>
        <dbReference type="ARBA" id="ARBA00004994"/>
    </source>
</evidence>
<feature type="domain" description="Ketopantoate reductase N-terminal" evidence="11">
    <location>
        <begin position="3"/>
        <end position="142"/>
    </location>
</feature>
<dbReference type="Proteomes" id="UP000093173">
    <property type="component" value="Unassembled WGS sequence"/>
</dbReference>
<accession>A0A1B9QYC2</accession>
<keyword evidence="6 10" id="KW-0521">NADP</keyword>
<dbReference type="Pfam" id="PF08546">
    <property type="entry name" value="ApbA_C"/>
    <property type="match status" value="1"/>
</dbReference>
<evidence type="ECO:0000256" key="6">
    <source>
        <dbReference type="ARBA" id="ARBA00022857"/>
    </source>
</evidence>
<dbReference type="GO" id="GO:0005737">
    <property type="term" value="C:cytoplasm"/>
    <property type="evidence" value="ECO:0007669"/>
    <property type="project" value="TreeGrafter"/>
</dbReference>
<dbReference type="InterPro" id="IPR013328">
    <property type="entry name" value="6PGD_dom2"/>
</dbReference>
<comment type="catalytic activity">
    <reaction evidence="9 10">
        <text>(R)-pantoate + NADP(+) = 2-dehydropantoate + NADPH + H(+)</text>
        <dbReference type="Rhea" id="RHEA:16233"/>
        <dbReference type="ChEBI" id="CHEBI:11561"/>
        <dbReference type="ChEBI" id="CHEBI:15378"/>
        <dbReference type="ChEBI" id="CHEBI:15980"/>
        <dbReference type="ChEBI" id="CHEBI:57783"/>
        <dbReference type="ChEBI" id="CHEBI:58349"/>
        <dbReference type="EC" id="1.1.1.169"/>
    </reaction>
</comment>
<dbReference type="AlphaFoldDB" id="A0A1B9QYC2"/>
<dbReference type="InterPro" id="IPR036291">
    <property type="entry name" value="NAD(P)-bd_dom_sf"/>
</dbReference>
<evidence type="ECO:0000259" key="11">
    <source>
        <dbReference type="Pfam" id="PF02558"/>
    </source>
</evidence>
<dbReference type="SUPFAM" id="SSF48179">
    <property type="entry name" value="6-phosphogluconate dehydrogenase C-terminal domain-like"/>
    <property type="match status" value="1"/>
</dbReference>
<dbReference type="PANTHER" id="PTHR43765">
    <property type="entry name" value="2-DEHYDROPANTOATE 2-REDUCTASE-RELATED"/>
    <property type="match status" value="1"/>
</dbReference>
<comment type="pathway">
    <text evidence="1 10">Cofactor biosynthesis; (R)-pantothenate biosynthesis; (R)-pantoate from 3-methyl-2-oxobutanoate: step 2/2.</text>
</comment>
<evidence type="ECO:0000259" key="12">
    <source>
        <dbReference type="Pfam" id="PF08546"/>
    </source>
</evidence>
<dbReference type="GO" id="GO:0008677">
    <property type="term" value="F:2-dehydropantoate 2-reductase activity"/>
    <property type="evidence" value="ECO:0007669"/>
    <property type="project" value="UniProtKB-EC"/>
</dbReference>
<dbReference type="RefSeq" id="WP_017035025.1">
    <property type="nucleotide sequence ID" value="NZ_JBNGCH010000559.1"/>
</dbReference>
<dbReference type="InterPro" id="IPR003710">
    <property type="entry name" value="ApbA"/>
</dbReference>
<dbReference type="UniPathway" id="UPA00028">
    <property type="reaction ID" value="UER00004"/>
</dbReference>
<comment type="function">
    <text evidence="10">Catalyzes the NADPH-dependent reduction of ketopantoate into pantoic acid.</text>
</comment>
<name>A0A1B9QYC2_9VIBR</name>
<keyword evidence="14" id="KW-1185">Reference proteome</keyword>
<proteinExistence type="inferred from homology"/>
<dbReference type="GO" id="GO:0015940">
    <property type="term" value="P:pantothenate biosynthetic process"/>
    <property type="evidence" value="ECO:0007669"/>
    <property type="project" value="UniProtKB-UniPathway"/>
</dbReference>
<keyword evidence="7 10" id="KW-0560">Oxidoreductase</keyword>
<dbReference type="Gene3D" id="1.10.1040.10">
    <property type="entry name" value="N-(1-d-carboxylethyl)-l-norvaline Dehydrogenase, domain 2"/>
    <property type="match status" value="1"/>
</dbReference>